<evidence type="ECO:0000313" key="3">
    <source>
        <dbReference type="EMBL" id="TNN53592.1"/>
    </source>
</evidence>
<accession>A0A4Z2GLS0</accession>
<feature type="compositionally biased region" description="Polar residues" evidence="2">
    <location>
        <begin position="424"/>
        <end position="435"/>
    </location>
</feature>
<feature type="region of interest" description="Disordered" evidence="2">
    <location>
        <begin position="416"/>
        <end position="448"/>
    </location>
</feature>
<feature type="region of interest" description="Disordered" evidence="2">
    <location>
        <begin position="132"/>
        <end position="160"/>
    </location>
</feature>
<comment type="caution">
    <text evidence="3">The sequence shown here is derived from an EMBL/GenBank/DDBJ whole genome shotgun (WGS) entry which is preliminary data.</text>
</comment>
<name>A0A4Z2GLS0_9TELE</name>
<dbReference type="AlphaFoldDB" id="A0A4Z2GLS0"/>
<evidence type="ECO:0000256" key="2">
    <source>
        <dbReference type="SAM" id="MobiDB-lite"/>
    </source>
</evidence>
<dbReference type="GO" id="GO:0019789">
    <property type="term" value="F:SUMO transferase activity"/>
    <property type="evidence" value="ECO:0007669"/>
    <property type="project" value="InterPro"/>
</dbReference>
<dbReference type="OrthoDB" id="2535391at2759"/>
<dbReference type="GO" id="GO:0000795">
    <property type="term" value="C:synaptonemal complex"/>
    <property type="evidence" value="ECO:0007669"/>
    <property type="project" value="InterPro"/>
</dbReference>
<feature type="compositionally biased region" description="Basic and acidic residues" evidence="2">
    <location>
        <begin position="439"/>
        <end position="448"/>
    </location>
</feature>
<gene>
    <name evidence="3" type="primary">RNF212B</name>
    <name evidence="3" type="ORF">EYF80_036166</name>
</gene>
<reference evidence="3 4" key="1">
    <citation type="submission" date="2019-03" db="EMBL/GenBank/DDBJ databases">
        <title>First draft genome of Liparis tanakae, snailfish: a comprehensive survey of snailfish specific genes.</title>
        <authorList>
            <person name="Kim W."/>
            <person name="Song I."/>
            <person name="Jeong J.-H."/>
            <person name="Kim D."/>
            <person name="Kim S."/>
            <person name="Ryu S."/>
            <person name="Song J.Y."/>
            <person name="Lee S.K."/>
        </authorList>
    </citation>
    <scope>NUCLEOTIDE SEQUENCE [LARGE SCALE GENOMIC DNA]</scope>
    <source>
        <tissue evidence="3">Muscle</tissue>
    </source>
</reference>
<organism evidence="3 4">
    <name type="scientific">Liparis tanakae</name>
    <name type="common">Tanaka's snailfish</name>
    <dbReference type="NCBI Taxonomy" id="230148"/>
    <lineage>
        <taxon>Eukaryota</taxon>
        <taxon>Metazoa</taxon>
        <taxon>Chordata</taxon>
        <taxon>Craniata</taxon>
        <taxon>Vertebrata</taxon>
        <taxon>Euteleostomi</taxon>
        <taxon>Actinopterygii</taxon>
        <taxon>Neopterygii</taxon>
        <taxon>Teleostei</taxon>
        <taxon>Neoteleostei</taxon>
        <taxon>Acanthomorphata</taxon>
        <taxon>Eupercaria</taxon>
        <taxon>Perciformes</taxon>
        <taxon>Cottioidei</taxon>
        <taxon>Cottales</taxon>
        <taxon>Liparidae</taxon>
        <taxon>Liparis</taxon>
    </lineage>
</organism>
<protein>
    <submittedName>
        <fullName evidence="3">RING finger protein 212B</fullName>
    </submittedName>
</protein>
<dbReference type="Proteomes" id="UP000314294">
    <property type="component" value="Unassembled WGS sequence"/>
</dbReference>
<dbReference type="PANTHER" id="PTHR22663">
    <property type="entry name" value="RING FINGER PROTEIN NARYA-RELATED"/>
    <property type="match status" value="1"/>
</dbReference>
<keyword evidence="1" id="KW-0469">Meiosis</keyword>
<sequence length="448" mass="48510">MYTVNDGLMGFNCYGGRIARDTRFSLRHSNRKGTRSVLAEQCSVCGASCSYLPITDEVGEFDISTMKPQEKVFFKDPMKLIQSRLDHISQIALFQRTQAERVTAHFKHKSVELERRLKEVTEQGYSYFGSAESQGLARDRGPSLSSLTTPGSATSMSSHSSLHEYVHTGVRAVDVAEGAFETRSGVCEGLALADWADFFDVLMLFESGLLGEAGGGGGLPGGEEQGEVFNTSDGSCGTSGSILQVLVSCKGSSSLCSSSFKLSPSPESSSVPSYTSASMTLSPKASKLLDKKWERLDLLILFNSSVLRVVLGCGEAPPANPQLVAAVAEPLANVVTTQPSFFLQTPQLCFRGPVLLQKALSEGGELRFRLLVAPVAVLSRGRLREVEGNVGRRARRRFRWGAVEIGILRGWEGGAETRGDPQSLKMSVASSQRQMPQERPVEGENELH</sequence>
<dbReference type="GO" id="GO:0016925">
    <property type="term" value="P:protein sumoylation"/>
    <property type="evidence" value="ECO:0007669"/>
    <property type="project" value="TreeGrafter"/>
</dbReference>
<keyword evidence="4" id="KW-1185">Reference proteome</keyword>
<proteinExistence type="predicted"/>
<dbReference type="GO" id="GO:0007129">
    <property type="term" value="P:homologous chromosome pairing at meiosis"/>
    <property type="evidence" value="ECO:0007669"/>
    <property type="project" value="TreeGrafter"/>
</dbReference>
<evidence type="ECO:0000313" key="4">
    <source>
        <dbReference type="Proteomes" id="UP000314294"/>
    </source>
</evidence>
<dbReference type="PANTHER" id="PTHR22663:SF29">
    <property type="entry name" value="RING FINGER PROTEIN 212B"/>
    <property type="match status" value="1"/>
</dbReference>
<dbReference type="EMBL" id="SRLO01000511">
    <property type="protein sequence ID" value="TNN53592.1"/>
    <property type="molecule type" value="Genomic_DNA"/>
</dbReference>
<dbReference type="InterPro" id="IPR042123">
    <property type="entry name" value="Zip3/RNF212-like"/>
</dbReference>
<evidence type="ECO:0000256" key="1">
    <source>
        <dbReference type="ARBA" id="ARBA00023254"/>
    </source>
</evidence>
<dbReference type="GO" id="GO:0007131">
    <property type="term" value="P:reciprocal meiotic recombination"/>
    <property type="evidence" value="ECO:0007669"/>
    <property type="project" value="InterPro"/>
</dbReference>